<feature type="domain" description="HNH nuclease" evidence="3">
    <location>
        <begin position="159"/>
        <end position="211"/>
    </location>
</feature>
<dbReference type="CDD" id="cd00085">
    <property type="entry name" value="HNHc"/>
    <property type="match status" value="1"/>
</dbReference>
<dbReference type="InterPro" id="IPR002711">
    <property type="entry name" value="HNH"/>
</dbReference>
<dbReference type="SMART" id="SM00507">
    <property type="entry name" value="HNHc"/>
    <property type="match status" value="1"/>
</dbReference>
<dbReference type="InterPro" id="IPR003615">
    <property type="entry name" value="HNH_nuc"/>
</dbReference>
<keyword evidence="2" id="KW-0812">Transmembrane</keyword>
<evidence type="ECO:0000313" key="4">
    <source>
        <dbReference type="EMBL" id="QHT34404.1"/>
    </source>
</evidence>
<feature type="compositionally biased region" description="Polar residues" evidence="1">
    <location>
        <begin position="115"/>
        <end position="134"/>
    </location>
</feature>
<evidence type="ECO:0000256" key="2">
    <source>
        <dbReference type="SAM" id="Phobius"/>
    </source>
</evidence>
<dbReference type="GO" id="GO:0003676">
    <property type="term" value="F:nucleic acid binding"/>
    <property type="evidence" value="ECO:0007669"/>
    <property type="project" value="InterPro"/>
</dbReference>
<feature type="transmembrane region" description="Helical" evidence="2">
    <location>
        <begin position="5"/>
        <end position="22"/>
    </location>
</feature>
<evidence type="ECO:0000259" key="3">
    <source>
        <dbReference type="SMART" id="SM00507"/>
    </source>
</evidence>
<sequence length="219" mass="24829">MKFKFEFIIFIITAALILNTYYDGKYFKMVETANARKYIKMATFGFFGLSMYLFLKKNPANSQTIMHHANELIKYMPISRESADMLTPLFDMTNKRAFFSGDNGNNGNEDEAEDWSNSNTSTSKRQQYNINKMMSSGGTSATTTNGSGIKATKRSVSESKKKFVAAQQSWKCGDCKRQLPSWFEVDHRIRLENGGSNAVDNLVALCRDCHGKKTAFENF</sequence>
<proteinExistence type="predicted"/>
<evidence type="ECO:0000256" key="1">
    <source>
        <dbReference type="SAM" id="MobiDB-lite"/>
    </source>
</evidence>
<feature type="transmembrane region" description="Helical" evidence="2">
    <location>
        <begin position="38"/>
        <end position="55"/>
    </location>
</feature>
<organism evidence="4">
    <name type="scientific">viral metagenome</name>
    <dbReference type="NCBI Taxonomy" id="1070528"/>
    <lineage>
        <taxon>unclassified sequences</taxon>
        <taxon>metagenomes</taxon>
        <taxon>organismal metagenomes</taxon>
    </lineage>
</organism>
<dbReference type="EMBL" id="MN738999">
    <property type="protein sequence ID" value="QHT34404.1"/>
    <property type="molecule type" value="Genomic_DNA"/>
</dbReference>
<accession>A0A6C0EZ05</accession>
<dbReference type="Gene3D" id="1.10.30.50">
    <property type="match status" value="1"/>
</dbReference>
<dbReference type="GO" id="GO:0004519">
    <property type="term" value="F:endonuclease activity"/>
    <property type="evidence" value="ECO:0007669"/>
    <property type="project" value="InterPro"/>
</dbReference>
<reference evidence="4" key="1">
    <citation type="journal article" date="2020" name="Nature">
        <title>Giant virus diversity and host interactions through global metagenomics.</title>
        <authorList>
            <person name="Schulz F."/>
            <person name="Roux S."/>
            <person name="Paez-Espino D."/>
            <person name="Jungbluth S."/>
            <person name="Walsh D.A."/>
            <person name="Denef V.J."/>
            <person name="McMahon K.D."/>
            <person name="Konstantinidis K.T."/>
            <person name="Eloe-Fadrosh E.A."/>
            <person name="Kyrpides N.C."/>
            <person name="Woyke T."/>
        </authorList>
    </citation>
    <scope>NUCLEOTIDE SEQUENCE</scope>
    <source>
        <strain evidence="4">GVMAG-M-3300009163-63</strain>
    </source>
</reference>
<keyword evidence="2" id="KW-1133">Transmembrane helix</keyword>
<dbReference type="GO" id="GO:0008270">
    <property type="term" value="F:zinc ion binding"/>
    <property type="evidence" value="ECO:0007669"/>
    <property type="project" value="InterPro"/>
</dbReference>
<feature type="region of interest" description="Disordered" evidence="1">
    <location>
        <begin position="101"/>
        <end position="153"/>
    </location>
</feature>
<keyword evidence="2" id="KW-0472">Membrane</keyword>
<feature type="compositionally biased region" description="Low complexity" evidence="1">
    <location>
        <begin position="135"/>
        <end position="148"/>
    </location>
</feature>
<protein>
    <recommendedName>
        <fullName evidence="3">HNH nuclease domain-containing protein</fullName>
    </recommendedName>
</protein>
<name>A0A6C0EZ05_9ZZZZ</name>
<dbReference type="AlphaFoldDB" id="A0A6C0EZ05"/>
<dbReference type="Pfam" id="PF01844">
    <property type="entry name" value="HNH"/>
    <property type="match status" value="1"/>
</dbReference>